<dbReference type="GO" id="GO:0031369">
    <property type="term" value="F:translation initiation factor binding"/>
    <property type="evidence" value="ECO:0007669"/>
    <property type="project" value="InterPro"/>
</dbReference>
<dbReference type="GeneID" id="94827672"/>
<proteinExistence type="predicted"/>
<protein>
    <recommendedName>
        <fullName evidence="5">PCI domain-containing protein</fullName>
    </recommendedName>
</protein>
<keyword evidence="4" id="KW-1185">Reference proteome</keyword>
<dbReference type="PANTHER" id="PTHR13937:SF0">
    <property type="entry name" value="EUKARYOTIC TRANSLATION INITIATION FACTOR 3 SUBUNIT C-RELATED"/>
    <property type="match status" value="1"/>
</dbReference>
<dbReference type="GO" id="GO:0003743">
    <property type="term" value="F:translation initiation factor activity"/>
    <property type="evidence" value="ECO:0007669"/>
    <property type="project" value="InterPro"/>
</dbReference>
<feature type="region of interest" description="Disordered" evidence="1">
    <location>
        <begin position="1"/>
        <end position="26"/>
    </location>
</feature>
<evidence type="ECO:0008006" key="5">
    <source>
        <dbReference type="Google" id="ProtNLM"/>
    </source>
</evidence>
<keyword evidence="2" id="KW-1133">Transmembrane helix</keyword>
<organism evidence="3 4">
    <name type="scientific">Tritrichomonas foetus</name>
    <dbReference type="NCBI Taxonomy" id="1144522"/>
    <lineage>
        <taxon>Eukaryota</taxon>
        <taxon>Metamonada</taxon>
        <taxon>Parabasalia</taxon>
        <taxon>Tritrichomonadida</taxon>
        <taxon>Tritrichomonadidae</taxon>
        <taxon>Tritrichomonas</taxon>
    </lineage>
</organism>
<name>A0A1J4K0K5_9EUKA</name>
<dbReference type="Proteomes" id="UP000179807">
    <property type="component" value="Unassembled WGS sequence"/>
</dbReference>
<keyword evidence="2" id="KW-0812">Transmembrane</keyword>
<dbReference type="GO" id="GO:0005852">
    <property type="term" value="C:eukaryotic translation initiation factor 3 complex"/>
    <property type="evidence" value="ECO:0007669"/>
    <property type="project" value="InterPro"/>
</dbReference>
<accession>A0A1J4K0K5</accession>
<evidence type="ECO:0000313" key="3">
    <source>
        <dbReference type="EMBL" id="OHT04779.1"/>
    </source>
</evidence>
<dbReference type="VEuPathDB" id="TrichDB:TRFO_06228"/>
<dbReference type="GO" id="GO:0003723">
    <property type="term" value="F:RNA binding"/>
    <property type="evidence" value="ECO:0007669"/>
    <property type="project" value="InterPro"/>
</dbReference>
<keyword evidence="2" id="KW-0472">Membrane</keyword>
<dbReference type="OrthoDB" id="29647at2759"/>
<dbReference type="AlphaFoldDB" id="A0A1J4K0K5"/>
<evidence type="ECO:0000256" key="1">
    <source>
        <dbReference type="SAM" id="MobiDB-lite"/>
    </source>
</evidence>
<sequence>MSRFFVEGSDTDEEEQEEEEFQYDNEKTDLFETQENSTDSSQIIIKSFKFPKTGEEETQLNHISNQIHKILASILHLIENSELSNSHNYESDFTELSRLFSDFKSTGTEPENLPSILIDGILSISQAINDLDIPNKIEISQTFDQTCLPIQSDIEQYKHNQKNSENHYDYKINNNNNSKNKEKIEWFVSSDDDEAEKIKNKIKSETKKGRIGPNGKIIYDDEVEEEVIDNSLAKRELEKYIASRNSGNITCTAKRLSELLQGTTDHRLSQLLHQEIILTISSLNTDQALSINDWAIAFTSIAEYYGDPNLLLPLFHRLNKDYWAKTIDTRYLFNPATAQLHEMMPQFITLLTIFIESISNFTFSSTNTQTVQNTLENTQGNTTEHNNEKDQPNQANTQIEQKDAMKTIDYNVDKNSPQIIELFIRSANILIEHIYGNEAESEKVFKIASAILQMNNTIQLLDSNNIKARAGLFLAYNLAITDHPIEAAEVFRAVPHILSDYRHSRLLSNRTRAQIGIAAFKLKYYKTAYEMLRHFMNPKQIGRNIGQEPNSIFPSWMLINTKTIIYLYYMSAILIGLPAIAINETNTQKLNIHPKMHKDLLKETIAHPEIPLEKATAVASYAKEGDWRKAYEVVKDDIDDDFQDSFINDLKQISLCSFLLIAKRYYTSISVEFLSHMFEIETADIERIITDMINHNSPITGIYVNFNGKFEQNNSFIVF</sequence>
<feature type="compositionally biased region" description="Acidic residues" evidence="1">
    <location>
        <begin position="9"/>
        <end position="23"/>
    </location>
</feature>
<dbReference type="PANTHER" id="PTHR13937">
    <property type="entry name" value="EUKARYOTIC TRANSLATION INITATION FACTOR 3, SUBUNIT 8 EIF3S8 -RELATED"/>
    <property type="match status" value="1"/>
</dbReference>
<evidence type="ECO:0000256" key="2">
    <source>
        <dbReference type="SAM" id="Phobius"/>
    </source>
</evidence>
<evidence type="ECO:0000313" key="4">
    <source>
        <dbReference type="Proteomes" id="UP000179807"/>
    </source>
</evidence>
<feature type="transmembrane region" description="Helical" evidence="2">
    <location>
        <begin position="564"/>
        <end position="582"/>
    </location>
</feature>
<reference evidence="3" key="1">
    <citation type="submission" date="2016-10" db="EMBL/GenBank/DDBJ databases">
        <authorList>
            <person name="Benchimol M."/>
            <person name="Almeida L.G."/>
            <person name="Vasconcelos A.T."/>
            <person name="Perreira-Neves A."/>
            <person name="Rosa I.A."/>
            <person name="Tasca T."/>
            <person name="Bogo M.R."/>
            <person name="de Souza W."/>
        </authorList>
    </citation>
    <scope>NUCLEOTIDE SEQUENCE [LARGE SCALE GENOMIC DNA]</scope>
    <source>
        <strain evidence="3">K</strain>
    </source>
</reference>
<dbReference type="InterPro" id="IPR027516">
    <property type="entry name" value="EIF3C"/>
</dbReference>
<gene>
    <name evidence="3" type="ORF">TRFO_06228</name>
</gene>
<dbReference type="RefSeq" id="XP_068357915.1">
    <property type="nucleotide sequence ID" value="XM_068492968.1"/>
</dbReference>
<comment type="caution">
    <text evidence="3">The sequence shown here is derived from an EMBL/GenBank/DDBJ whole genome shotgun (WGS) entry which is preliminary data.</text>
</comment>
<dbReference type="EMBL" id="MLAK01000782">
    <property type="protein sequence ID" value="OHT04779.1"/>
    <property type="molecule type" value="Genomic_DNA"/>
</dbReference>